<comment type="caution">
    <text evidence="3">The sequence shown here is derived from an EMBL/GenBank/DDBJ whole genome shotgun (WGS) entry which is preliminary data.</text>
</comment>
<evidence type="ECO:0000313" key="4">
    <source>
        <dbReference type="Proteomes" id="UP001499978"/>
    </source>
</evidence>
<dbReference type="InterPro" id="IPR016181">
    <property type="entry name" value="Acyl_CoA_acyltransferase"/>
</dbReference>
<dbReference type="CDD" id="cd04301">
    <property type="entry name" value="NAT_SF"/>
    <property type="match status" value="1"/>
</dbReference>
<name>A0ABN3NNF8_9ACTN</name>
<dbReference type="PANTHER" id="PTHR31435:SF10">
    <property type="entry name" value="BSR4717 PROTEIN"/>
    <property type="match status" value="1"/>
</dbReference>
<dbReference type="EMBL" id="BAAARY010000013">
    <property type="protein sequence ID" value="GAA2527524.1"/>
    <property type="molecule type" value="Genomic_DNA"/>
</dbReference>
<dbReference type="Gene3D" id="3.40.630.30">
    <property type="match status" value="1"/>
</dbReference>
<dbReference type="Proteomes" id="UP001499978">
    <property type="component" value="Unassembled WGS sequence"/>
</dbReference>
<sequence>MGIIVTEQPDQRRFEARVDGELAGQADYQVRGDVLVLTHTQVDPARRGHGVASAMMTAVFDQVRASGRRVTPLCPFVTWFIEQNPEQTDIVAG</sequence>
<dbReference type="InterPro" id="IPR031165">
    <property type="entry name" value="GNAT_YJDJ"/>
</dbReference>
<dbReference type="PROSITE" id="PS51729">
    <property type="entry name" value="GNAT_YJDJ"/>
    <property type="match status" value="1"/>
</dbReference>
<dbReference type="RefSeq" id="WP_344173080.1">
    <property type="nucleotide sequence ID" value="NZ_BAAARY010000013.1"/>
</dbReference>
<dbReference type="InterPro" id="IPR045057">
    <property type="entry name" value="Gcn5-rel_NAT"/>
</dbReference>
<dbReference type="SUPFAM" id="SSF55729">
    <property type="entry name" value="Acyl-CoA N-acyltransferases (Nat)"/>
    <property type="match status" value="1"/>
</dbReference>
<evidence type="ECO:0000259" key="2">
    <source>
        <dbReference type="PROSITE" id="PS51729"/>
    </source>
</evidence>
<evidence type="ECO:0000259" key="1">
    <source>
        <dbReference type="PROSITE" id="PS51186"/>
    </source>
</evidence>
<organism evidence="3 4">
    <name type="scientific">Pilimelia columellifera subsp. columellifera</name>
    <dbReference type="NCBI Taxonomy" id="706583"/>
    <lineage>
        <taxon>Bacteria</taxon>
        <taxon>Bacillati</taxon>
        <taxon>Actinomycetota</taxon>
        <taxon>Actinomycetes</taxon>
        <taxon>Micromonosporales</taxon>
        <taxon>Micromonosporaceae</taxon>
        <taxon>Pilimelia</taxon>
    </lineage>
</organism>
<feature type="domain" description="N-acetyltransferase" evidence="2">
    <location>
        <begin position="6"/>
        <end position="92"/>
    </location>
</feature>
<reference evidence="3 4" key="1">
    <citation type="journal article" date="2019" name="Int. J. Syst. Evol. Microbiol.">
        <title>The Global Catalogue of Microorganisms (GCM) 10K type strain sequencing project: providing services to taxonomists for standard genome sequencing and annotation.</title>
        <authorList>
            <consortium name="The Broad Institute Genomics Platform"/>
            <consortium name="The Broad Institute Genome Sequencing Center for Infectious Disease"/>
            <person name="Wu L."/>
            <person name="Ma J."/>
        </authorList>
    </citation>
    <scope>NUCLEOTIDE SEQUENCE [LARGE SCALE GENOMIC DNA]</scope>
    <source>
        <strain evidence="3 4">JCM 3367</strain>
    </source>
</reference>
<protein>
    <submittedName>
        <fullName evidence="3">GNAT family N-acetyltransferase</fullName>
    </submittedName>
</protein>
<gene>
    <name evidence="3" type="ORF">GCM10010201_27910</name>
</gene>
<keyword evidence="4" id="KW-1185">Reference proteome</keyword>
<evidence type="ECO:0000313" key="3">
    <source>
        <dbReference type="EMBL" id="GAA2527524.1"/>
    </source>
</evidence>
<dbReference type="Pfam" id="PF14542">
    <property type="entry name" value="Acetyltransf_CG"/>
    <property type="match status" value="1"/>
</dbReference>
<proteinExistence type="predicted"/>
<dbReference type="InterPro" id="IPR000182">
    <property type="entry name" value="GNAT_dom"/>
</dbReference>
<dbReference type="PANTHER" id="PTHR31435">
    <property type="entry name" value="PROTEIN NATD1"/>
    <property type="match status" value="1"/>
</dbReference>
<feature type="domain" description="N-acetyltransferase" evidence="1">
    <location>
        <begin position="1"/>
        <end position="93"/>
    </location>
</feature>
<dbReference type="PROSITE" id="PS51186">
    <property type="entry name" value="GNAT"/>
    <property type="match status" value="1"/>
</dbReference>
<accession>A0ABN3NNF8</accession>